<dbReference type="Pfam" id="PF00037">
    <property type="entry name" value="Fer4"/>
    <property type="match status" value="1"/>
</dbReference>
<feature type="domain" description="4Fe-4S ferredoxin-type" evidence="4">
    <location>
        <begin position="66"/>
        <end position="95"/>
    </location>
</feature>
<protein>
    <submittedName>
        <fullName evidence="5">4Fe-4S binding domain-containing protein</fullName>
    </submittedName>
</protein>
<evidence type="ECO:0000313" key="5">
    <source>
        <dbReference type="EMBL" id="GAQ25946.1"/>
    </source>
</evidence>
<dbReference type="RefSeq" id="WP_059033611.1">
    <property type="nucleotide sequence ID" value="NZ_BSDW01000001.1"/>
</dbReference>
<dbReference type="AlphaFoldDB" id="A0A0U9HGX7"/>
<proteinExistence type="predicted"/>
<dbReference type="InterPro" id="IPR017900">
    <property type="entry name" value="4Fe4S_Fe_S_CS"/>
</dbReference>
<feature type="domain" description="4Fe-4S ferredoxin-type" evidence="4">
    <location>
        <begin position="31"/>
        <end position="63"/>
    </location>
</feature>
<keyword evidence="1" id="KW-0479">Metal-binding</keyword>
<dbReference type="EMBL" id="DF977003">
    <property type="protein sequence ID" value="GAQ25946.1"/>
    <property type="molecule type" value="Genomic_DNA"/>
</dbReference>
<sequence length="171" mass="18689">MTEQQGIIYQGFPSKEELLKIPGVPSKERIKKGPVACIECVQEIPCNPCEEACPYGAISVGKPITNLPVLDEEKCIGCGTCIAACPGLAIFVVSVSGEKAEVSFPFEYYPLPNKGDEVWCVDRAGKQVTRGKVLRIIKSPKYDATAVITVEIPAEYLDDVRSIKRLERGNK</sequence>
<dbReference type="PANTHER" id="PTHR43122:SF1">
    <property type="entry name" value="IRON-SULFUR-BINDING PROTEIN"/>
    <property type="match status" value="1"/>
</dbReference>
<evidence type="ECO:0000256" key="3">
    <source>
        <dbReference type="ARBA" id="ARBA00023014"/>
    </source>
</evidence>
<dbReference type="PROSITE" id="PS00198">
    <property type="entry name" value="4FE4S_FER_1"/>
    <property type="match status" value="1"/>
</dbReference>
<dbReference type="Gene3D" id="3.30.70.20">
    <property type="match status" value="1"/>
</dbReference>
<keyword evidence="6" id="KW-1185">Reference proteome</keyword>
<dbReference type="GO" id="GO:0046872">
    <property type="term" value="F:metal ion binding"/>
    <property type="evidence" value="ECO:0007669"/>
    <property type="project" value="UniProtKB-KW"/>
</dbReference>
<evidence type="ECO:0000256" key="2">
    <source>
        <dbReference type="ARBA" id="ARBA00023004"/>
    </source>
</evidence>
<reference evidence="5" key="1">
    <citation type="journal article" date="2016" name="Genome Announc.">
        <title>Draft Genome Sequence of the Syntrophic Lactate-Degrading Bacterium Tepidanaerobacter syntrophicus JLT.</title>
        <authorList>
            <person name="Matsuura N."/>
            <person name="Ohashi A."/>
            <person name="Tourlousse D.M."/>
            <person name="Sekiguchi Y."/>
        </authorList>
    </citation>
    <scope>NUCLEOTIDE SEQUENCE [LARGE SCALE GENOMIC DNA]</scope>
    <source>
        <strain evidence="5">JL</strain>
    </source>
</reference>
<dbReference type="InterPro" id="IPR017896">
    <property type="entry name" value="4Fe4S_Fe-S-bd"/>
</dbReference>
<accession>A0A0U9HGX7</accession>
<dbReference type="GO" id="GO:0051536">
    <property type="term" value="F:iron-sulfur cluster binding"/>
    <property type="evidence" value="ECO:0007669"/>
    <property type="project" value="UniProtKB-KW"/>
</dbReference>
<dbReference type="SUPFAM" id="SSF54862">
    <property type="entry name" value="4Fe-4S ferredoxins"/>
    <property type="match status" value="1"/>
</dbReference>
<evidence type="ECO:0000256" key="1">
    <source>
        <dbReference type="ARBA" id="ARBA00022723"/>
    </source>
</evidence>
<dbReference type="STRING" id="224999.GCA_001485475_01984"/>
<dbReference type="OrthoDB" id="9801699at2"/>
<organism evidence="5">
    <name type="scientific">Tepidanaerobacter syntrophicus</name>
    <dbReference type="NCBI Taxonomy" id="224999"/>
    <lineage>
        <taxon>Bacteria</taxon>
        <taxon>Bacillati</taxon>
        <taxon>Bacillota</taxon>
        <taxon>Clostridia</taxon>
        <taxon>Thermosediminibacterales</taxon>
        <taxon>Tepidanaerobacteraceae</taxon>
        <taxon>Tepidanaerobacter</taxon>
    </lineage>
</organism>
<gene>
    <name evidence="5" type="ORF">TSYNT_9198</name>
</gene>
<name>A0A0U9HGX7_9FIRM</name>
<dbReference type="PANTHER" id="PTHR43122">
    <property type="entry name" value="FERREDOXIN SUBUNIT OF PYRUVATE:FLAVODOXIN OXIDOREDUCTASE-RELATED"/>
    <property type="match status" value="1"/>
</dbReference>
<keyword evidence="3" id="KW-0411">Iron-sulfur</keyword>
<dbReference type="PROSITE" id="PS51379">
    <property type="entry name" value="4FE4S_FER_2"/>
    <property type="match status" value="2"/>
</dbReference>
<keyword evidence="2" id="KW-0408">Iron</keyword>
<evidence type="ECO:0000313" key="6">
    <source>
        <dbReference type="Proteomes" id="UP000062160"/>
    </source>
</evidence>
<evidence type="ECO:0000259" key="4">
    <source>
        <dbReference type="PROSITE" id="PS51379"/>
    </source>
</evidence>
<dbReference type="Proteomes" id="UP000062160">
    <property type="component" value="Unassembled WGS sequence"/>
</dbReference>